<feature type="compositionally biased region" description="Basic and acidic residues" evidence="3">
    <location>
        <begin position="131"/>
        <end position="162"/>
    </location>
</feature>
<name>A0A2G8JAX6_STIJA</name>
<dbReference type="InterPro" id="IPR001895">
    <property type="entry name" value="RASGEF_cat_dom"/>
</dbReference>
<dbReference type="EMBL" id="MRZV01003042">
    <property type="protein sequence ID" value="PIK32888.1"/>
    <property type="molecule type" value="Genomic_DNA"/>
</dbReference>
<dbReference type="PROSITE" id="PS50009">
    <property type="entry name" value="RASGEF_CAT"/>
    <property type="match status" value="1"/>
</dbReference>
<reference evidence="6 7" key="1">
    <citation type="journal article" date="2017" name="PLoS Biol.">
        <title>The sea cucumber genome provides insights into morphological evolution and visceral regeneration.</title>
        <authorList>
            <person name="Zhang X."/>
            <person name="Sun L."/>
            <person name="Yuan J."/>
            <person name="Sun Y."/>
            <person name="Gao Y."/>
            <person name="Zhang L."/>
            <person name="Li S."/>
            <person name="Dai H."/>
            <person name="Hamel J.F."/>
            <person name="Liu C."/>
            <person name="Yu Y."/>
            <person name="Liu S."/>
            <person name="Lin W."/>
            <person name="Guo K."/>
            <person name="Jin S."/>
            <person name="Xu P."/>
            <person name="Storey K.B."/>
            <person name="Huan P."/>
            <person name="Zhang T."/>
            <person name="Zhou Y."/>
            <person name="Zhang J."/>
            <person name="Lin C."/>
            <person name="Li X."/>
            <person name="Xing L."/>
            <person name="Huo D."/>
            <person name="Sun M."/>
            <person name="Wang L."/>
            <person name="Mercier A."/>
            <person name="Li F."/>
            <person name="Yang H."/>
            <person name="Xiang J."/>
        </authorList>
    </citation>
    <scope>NUCLEOTIDE SEQUENCE [LARGE SCALE GENOMIC DNA]</scope>
    <source>
        <strain evidence="6">Shaxun</strain>
        <tissue evidence="6">Muscle</tissue>
    </source>
</reference>
<dbReference type="GO" id="GO:0032045">
    <property type="term" value="C:guanyl-nucleotide exchange factor complex"/>
    <property type="evidence" value="ECO:0007669"/>
    <property type="project" value="TreeGrafter"/>
</dbReference>
<feature type="domain" description="Ras-GEF" evidence="4">
    <location>
        <begin position="697"/>
        <end position="825"/>
    </location>
</feature>
<keyword evidence="7" id="KW-1185">Reference proteome</keyword>
<evidence type="ECO:0000259" key="5">
    <source>
        <dbReference type="PROSITE" id="PS50212"/>
    </source>
</evidence>
<dbReference type="GO" id="GO:0043025">
    <property type="term" value="C:neuronal cell body"/>
    <property type="evidence" value="ECO:0007669"/>
    <property type="project" value="TreeGrafter"/>
</dbReference>
<dbReference type="PANTHER" id="PTHR21560:SF0">
    <property type="entry name" value="KINASE NON-CATALYTIC C-LOBE DOMAIN-CONTAINING PROTEIN 1"/>
    <property type="match status" value="1"/>
</dbReference>
<dbReference type="Pfam" id="PF00618">
    <property type="entry name" value="RasGEF_N"/>
    <property type="match status" value="1"/>
</dbReference>
<dbReference type="AlphaFoldDB" id="A0A2G8JAX6"/>
<feature type="compositionally biased region" description="Polar residues" evidence="3">
    <location>
        <begin position="1"/>
        <end position="31"/>
    </location>
</feature>
<dbReference type="SUPFAM" id="SSF48366">
    <property type="entry name" value="Ras GEF"/>
    <property type="match status" value="1"/>
</dbReference>
<sequence length="825" mass="92457">MSSPQQHSSPFYPINSSLSSPQRQVDTSSDPENGDIYRNVAIPDTRRDPHRRTAAPSNKKSANSKRLERRLLSDSESSESSVFTPKPSGINSDKFPSKPDGENKQSHASPNCIKDDKKSSSGRSKSSSRQRRSDNHVQDDKIIEPEQQKEEFRNDPRKDEKNSSVSSESNNSGDSHQVTMERTDSASDNKTRQVIDTSPRKSNHAEIPSFKSEDGDACNNTPNNSLDERGSLISVQKCSTFVNEGASPLLSARTSQRSSSSLFGSLQSLNNSLSLSESSYLQSPQKADSDISEVSSTPTAFHIRRLLDSAITRSSSNASLTSFSSGSSSNQGPSCRSLSSQGHGGNQKLKQALMYGEDSFQRDVIEYSRRLEGKNVERKITEVEQQISVERKMRGKTERFYQKLLESQNNNNNKGAETKNKLSKVWEQLEEMNAKMTFLDSVRCYLELAFAEQWGLDHSLLHSFAISQKPMHLQPHSDNHMLQMKTSRGGTSLLQAGDPQGLFAYLFAKHAVMEGYLYHFLYIFRYLSKRQNLLTFIMDKFQAAECLPRDLEECRTQITLRTIDIFHVWLEGFFEVDFRQDPELLAEVISFISNKLVGVNQQGQGLLQLIDRKEKQEELVSVKTADKSEEDWPGNLPRQQNLASTTSPWLSRKENKDKLSVGGIIACFSKRSSKNQDSAYLPVMALNKDGFSLSEHTSNGLAEQLTLIQQSIFLQVHPVYYLNSRHKGIGVQTMTEASNKSVNLENIDSTSLFSEMGGISELLDYSRNLSHWVSAEVLSCSSPKAQLALISKFINTAKSCYDMRNFATCVQVMDGLNNLIVRQVP</sequence>
<feature type="compositionally biased region" description="Basic and acidic residues" evidence="3">
    <location>
        <begin position="179"/>
        <end position="193"/>
    </location>
</feature>
<dbReference type="InterPro" id="IPR029899">
    <property type="entry name" value="KNDC1"/>
</dbReference>
<dbReference type="GO" id="GO:0030425">
    <property type="term" value="C:dendrite"/>
    <property type="evidence" value="ECO:0007669"/>
    <property type="project" value="TreeGrafter"/>
</dbReference>
<dbReference type="PANTHER" id="PTHR21560">
    <property type="entry name" value="VERY KIND PROTEIN"/>
    <property type="match status" value="1"/>
</dbReference>
<accession>A0A2G8JAX6</accession>
<comment type="caution">
    <text evidence="6">The sequence shown here is derived from an EMBL/GenBank/DDBJ whole genome shotgun (WGS) entry which is preliminary data.</text>
</comment>
<evidence type="ECO:0000259" key="4">
    <source>
        <dbReference type="PROSITE" id="PS50009"/>
    </source>
</evidence>
<evidence type="ECO:0000256" key="3">
    <source>
        <dbReference type="SAM" id="MobiDB-lite"/>
    </source>
</evidence>
<feature type="compositionally biased region" description="Polar residues" evidence="3">
    <location>
        <begin position="637"/>
        <end position="649"/>
    </location>
</feature>
<dbReference type="GO" id="GO:0048814">
    <property type="term" value="P:regulation of dendrite morphogenesis"/>
    <property type="evidence" value="ECO:0007669"/>
    <property type="project" value="TreeGrafter"/>
</dbReference>
<gene>
    <name evidence="6" type="ORF">BSL78_30300</name>
</gene>
<feature type="compositionally biased region" description="Low complexity" evidence="3">
    <location>
        <begin position="318"/>
        <end position="337"/>
    </location>
</feature>
<dbReference type="InterPro" id="IPR023578">
    <property type="entry name" value="Ras_GEF_dom_sf"/>
</dbReference>
<dbReference type="GO" id="GO:0005085">
    <property type="term" value="F:guanyl-nucleotide exchange factor activity"/>
    <property type="evidence" value="ECO:0007669"/>
    <property type="project" value="UniProtKB-KW"/>
</dbReference>
<dbReference type="OrthoDB" id="10254377at2759"/>
<dbReference type="Gene3D" id="1.20.870.10">
    <property type="entry name" value="Son of sevenless (SoS) protein Chain: S domain 1"/>
    <property type="match status" value="1"/>
</dbReference>
<organism evidence="6 7">
    <name type="scientific">Stichopus japonicus</name>
    <name type="common">Sea cucumber</name>
    <dbReference type="NCBI Taxonomy" id="307972"/>
    <lineage>
        <taxon>Eukaryota</taxon>
        <taxon>Metazoa</taxon>
        <taxon>Echinodermata</taxon>
        <taxon>Eleutherozoa</taxon>
        <taxon>Echinozoa</taxon>
        <taxon>Holothuroidea</taxon>
        <taxon>Aspidochirotacea</taxon>
        <taxon>Aspidochirotida</taxon>
        <taxon>Stichopodidae</taxon>
        <taxon>Apostichopus</taxon>
    </lineage>
</organism>
<dbReference type="InterPro" id="IPR036964">
    <property type="entry name" value="RASGEF_cat_dom_sf"/>
</dbReference>
<feature type="compositionally biased region" description="Low complexity" evidence="3">
    <location>
        <begin position="163"/>
        <end position="175"/>
    </location>
</feature>
<proteinExistence type="predicted"/>
<feature type="region of interest" description="Disordered" evidence="3">
    <location>
        <begin position="318"/>
        <end position="347"/>
    </location>
</feature>
<feature type="domain" description="N-terminal Ras-GEF" evidence="5">
    <location>
        <begin position="490"/>
        <end position="615"/>
    </location>
</feature>
<keyword evidence="1 2" id="KW-0344">Guanine-nucleotide releasing factor</keyword>
<dbReference type="Gene3D" id="1.10.840.10">
    <property type="entry name" value="Ras guanine-nucleotide exchange factors catalytic domain"/>
    <property type="match status" value="1"/>
</dbReference>
<feature type="region of interest" description="Disordered" evidence="3">
    <location>
        <begin position="624"/>
        <end position="649"/>
    </location>
</feature>
<feature type="non-terminal residue" evidence="6">
    <location>
        <position position="825"/>
    </location>
</feature>
<dbReference type="InterPro" id="IPR000651">
    <property type="entry name" value="Ras-like_Gua-exchang_fac_N"/>
</dbReference>
<evidence type="ECO:0000313" key="6">
    <source>
        <dbReference type="EMBL" id="PIK32888.1"/>
    </source>
</evidence>
<dbReference type="GO" id="GO:0007264">
    <property type="term" value="P:small GTPase-mediated signal transduction"/>
    <property type="evidence" value="ECO:0007669"/>
    <property type="project" value="InterPro"/>
</dbReference>
<evidence type="ECO:0000256" key="1">
    <source>
        <dbReference type="ARBA" id="ARBA00022658"/>
    </source>
</evidence>
<evidence type="ECO:0000256" key="2">
    <source>
        <dbReference type="PROSITE-ProRule" id="PRU00168"/>
    </source>
</evidence>
<feature type="region of interest" description="Disordered" evidence="3">
    <location>
        <begin position="1"/>
        <end position="228"/>
    </location>
</feature>
<feature type="compositionally biased region" description="Basic and acidic residues" evidence="3">
    <location>
        <begin position="95"/>
        <end position="105"/>
    </location>
</feature>
<evidence type="ECO:0000313" key="7">
    <source>
        <dbReference type="Proteomes" id="UP000230750"/>
    </source>
</evidence>
<dbReference type="Proteomes" id="UP000230750">
    <property type="component" value="Unassembled WGS sequence"/>
</dbReference>
<protein>
    <submittedName>
        <fullName evidence="6">Uncharacterized protein</fullName>
    </submittedName>
</protein>
<dbReference type="Pfam" id="PF00617">
    <property type="entry name" value="RasGEF"/>
    <property type="match status" value="1"/>
</dbReference>
<dbReference type="PROSITE" id="PS50212">
    <property type="entry name" value="RASGEF_NTER"/>
    <property type="match status" value="1"/>
</dbReference>